<dbReference type="OrthoDB" id="289038at2759"/>
<dbReference type="Proteomes" id="UP000276133">
    <property type="component" value="Unassembled WGS sequence"/>
</dbReference>
<evidence type="ECO:0000313" key="2">
    <source>
        <dbReference type="Proteomes" id="UP000276133"/>
    </source>
</evidence>
<comment type="caution">
    <text evidence="1">The sequence shown here is derived from an EMBL/GenBank/DDBJ whole genome shotgun (WGS) entry which is preliminary data.</text>
</comment>
<gene>
    <name evidence="1" type="ORF">BpHYR1_035794</name>
</gene>
<keyword evidence="2" id="KW-1185">Reference proteome</keyword>
<dbReference type="AlphaFoldDB" id="A0A3M7QU08"/>
<name>A0A3M7QU08_BRAPC</name>
<dbReference type="EMBL" id="REGN01005100">
    <property type="protein sequence ID" value="RNA14836.1"/>
    <property type="molecule type" value="Genomic_DNA"/>
</dbReference>
<accession>A0A3M7QU08</accession>
<evidence type="ECO:0000313" key="1">
    <source>
        <dbReference type="EMBL" id="RNA14836.1"/>
    </source>
</evidence>
<reference evidence="1 2" key="1">
    <citation type="journal article" date="2018" name="Sci. Rep.">
        <title>Genomic signatures of local adaptation to the degree of environmental predictability in rotifers.</title>
        <authorList>
            <person name="Franch-Gras L."/>
            <person name="Hahn C."/>
            <person name="Garcia-Roger E.M."/>
            <person name="Carmona M.J."/>
            <person name="Serra M."/>
            <person name="Gomez A."/>
        </authorList>
    </citation>
    <scope>NUCLEOTIDE SEQUENCE [LARGE SCALE GENOMIC DNA]</scope>
    <source>
        <strain evidence="1">HYR1</strain>
    </source>
</reference>
<protein>
    <submittedName>
        <fullName evidence="1">Uncharacterized protein</fullName>
    </submittedName>
</protein>
<proteinExistence type="predicted"/>
<organism evidence="1 2">
    <name type="scientific">Brachionus plicatilis</name>
    <name type="common">Marine rotifer</name>
    <name type="synonym">Brachionus muelleri</name>
    <dbReference type="NCBI Taxonomy" id="10195"/>
    <lineage>
        <taxon>Eukaryota</taxon>
        <taxon>Metazoa</taxon>
        <taxon>Spiralia</taxon>
        <taxon>Gnathifera</taxon>
        <taxon>Rotifera</taxon>
        <taxon>Eurotatoria</taxon>
        <taxon>Monogononta</taxon>
        <taxon>Pseudotrocha</taxon>
        <taxon>Ploima</taxon>
        <taxon>Brachionidae</taxon>
        <taxon>Brachionus</taxon>
    </lineage>
</organism>
<sequence length="370" mass="44272">MDNKKIVLPCGFFCKYEYFLAKEAKFECPICKTHDINIKECLNMTRNRLVIAQRNVEIGKRYLENCTTTLKYYEDDLEHFIEEESNILKNQIDLRREELKIMVIKKIDDYYESHLKKIEQEKKTKFDQFISRIGRIKLLEKDIYGFNISDKNDIQTQIDMNQKLLKTIDNAVILAENLKAAFSKSIYGLREGSKNFDVSTLFGELYLREETKRIFFKSDKFGVDDKQATFQFKVNDISKYKDQEEFKIISKPCVIKNIEWYMRIQMEKNDIIRIILQCYKDQKNDESSILTQLEIRFFDDKLIVIDNLTIKFENDFSIYPQYLLLSFDKFENIIRDIDFYNKKHDSFTLNIFIKVDPQQIMSIKSEKITS</sequence>